<keyword evidence="2" id="KW-1185">Reference proteome</keyword>
<gene>
    <name evidence="1" type="ORF">SAMN05421578_10617</name>
</gene>
<reference evidence="1 2" key="1">
    <citation type="submission" date="2017-01" db="EMBL/GenBank/DDBJ databases">
        <authorList>
            <person name="Varghese N."/>
            <person name="Submissions S."/>
        </authorList>
    </citation>
    <scope>NUCLEOTIDE SEQUENCE [LARGE SCALE GENOMIC DNA]</scope>
    <source>
        <strain evidence="1 2">ATCC 23464</strain>
    </source>
</reference>
<evidence type="ECO:0000313" key="2">
    <source>
        <dbReference type="Proteomes" id="UP000186666"/>
    </source>
</evidence>
<evidence type="ECO:0000313" key="1">
    <source>
        <dbReference type="EMBL" id="SIR01941.1"/>
    </source>
</evidence>
<accession>A0ABY1JZ09</accession>
<comment type="caution">
    <text evidence="1">The sequence shown here is derived from an EMBL/GenBank/DDBJ whole genome shotgun (WGS) entry which is preliminary data.</text>
</comment>
<protein>
    <submittedName>
        <fullName evidence="1">Uncharacterized protein</fullName>
    </submittedName>
</protein>
<proteinExistence type="predicted"/>
<dbReference type="EMBL" id="FTNK01000006">
    <property type="protein sequence ID" value="SIR01941.1"/>
    <property type="molecule type" value="Genomic_DNA"/>
</dbReference>
<sequence>MKVVSLLFNIQYALTLKWSDSDMIEVILATKGIFWITVKMSTQLWNLT</sequence>
<dbReference type="Proteomes" id="UP000186666">
    <property type="component" value="Unassembled WGS sequence"/>
</dbReference>
<name>A0ABY1JZ09_9BACL</name>
<organism evidence="1 2">
    <name type="scientific">Paenibacillus macquariensis</name>
    <dbReference type="NCBI Taxonomy" id="948756"/>
    <lineage>
        <taxon>Bacteria</taxon>
        <taxon>Bacillati</taxon>
        <taxon>Bacillota</taxon>
        <taxon>Bacilli</taxon>
        <taxon>Bacillales</taxon>
        <taxon>Paenibacillaceae</taxon>
        <taxon>Paenibacillus</taxon>
    </lineage>
</organism>